<dbReference type="EMBL" id="SZYD01000004">
    <property type="protein sequence ID" value="KAD6455062.1"/>
    <property type="molecule type" value="Genomic_DNA"/>
</dbReference>
<gene>
    <name evidence="1" type="ORF">E3N88_09768</name>
</gene>
<keyword evidence="2" id="KW-1185">Reference proteome</keyword>
<sequence length="96" mass="10856">MSLPGLLSQIIQPDMHAKQVSFRWTYACSFTGLMPVLSQDLCLFLSQDLCLFFHRAYACSFHRAYACSFTGLMPVPFTGLIKPSTEIDGSYRYKTS</sequence>
<accession>A0A5N6PKP2</accession>
<proteinExistence type="predicted"/>
<reference evidence="1 2" key="1">
    <citation type="submission" date="2019-05" db="EMBL/GenBank/DDBJ databases">
        <title>Mikania micrantha, genome provides insights into the molecular mechanism of rapid growth.</title>
        <authorList>
            <person name="Liu B."/>
        </authorList>
    </citation>
    <scope>NUCLEOTIDE SEQUENCE [LARGE SCALE GENOMIC DNA]</scope>
    <source>
        <strain evidence="1">NLD-2019</strain>
        <tissue evidence="1">Leaf</tissue>
    </source>
</reference>
<comment type="caution">
    <text evidence="1">The sequence shown here is derived from an EMBL/GenBank/DDBJ whole genome shotgun (WGS) entry which is preliminary data.</text>
</comment>
<dbReference type="AlphaFoldDB" id="A0A5N6PKP2"/>
<dbReference type="Proteomes" id="UP000326396">
    <property type="component" value="Linkage Group LG12"/>
</dbReference>
<evidence type="ECO:0000313" key="2">
    <source>
        <dbReference type="Proteomes" id="UP000326396"/>
    </source>
</evidence>
<protein>
    <submittedName>
        <fullName evidence="1">Uncharacterized protein</fullName>
    </submittedName>
</protein>
<organism evidence="1 2">
    <name type="scientific">Mikania micrantha</name>
    <name type="common">bitter vine</name>
    <dbReference type="NCBI Taxonomy" id="192012"/>
    <lineage>
        <taxon>Eukaryota</taxon>
        <taxon>Viridiplantae</taxon>
        <taxon>Streptophyta</taxon>
        <taxon>Embryophyta</taxon>
        <taxon>Tracheophyta</taxon>
        <taxon>Spermatophyta</taxon>
        <taxon>Magnoliopsida</taxon>
        <taxon>eudicotyledons</taxon>
        <taxon>Gunneridae</taxon>
        <taxon>Pentapetalae</taxon>
        <taxon>asterids</taxon>
        <taxon>campanulids</taxon>
        <taxon>Asterales</taxon>
        <taxon>Asteraceae</taxon>
        <taxon>Asteroideae</taxon>
        <taxon>Heliantheae alliance</taxon>
        <taxon>Eupatorieae</taxon>
        <taxon>Mikania</taxon>
    </lineage>
</organism>
<evidence type="ECO:0000313" key="1">
    <source>
        <dbReference type="EMBL" id="KAD6455062.1"/>
    </source>
</evidence>
<name>A0A5N6PKP2_9ASTR</name>